<reference evidence="3" key="1">
    <citation type="submission" date="2016-11" db="EMBL/GenBank/DDBJ databases">
        <authorList>
            <person name="Varghese N."/>
            <person name="Submissions S."/>
        </authorList>
    </citation>
    <scope>NUCLEOTIDE SEQUENCE [LARGE SCALE GENOMIC DNA]</scope>
    <source>
        <strain evidence="3">DSM 11792</strain>
    </source>
</reference>
<protein>
    <submittedName>
        <fullName evidence="2">Uncharacterized protein</fullName>
    </submittedName>
</protein>
<dbReference type="EMBL" id="FQUW01000010">
    <property type="protein sequence ID" value="SHE86814.1"/>
    <property type="molecule type" value="Genomic_DNA"/>
</dbReference>
<sequence>MKVALLSLLFIIIIALQVPSLVKQKMWRELVAYSVLMVVAMFYSFGLALDMPLPNPARVVEIVFTPVTSMIHKVLS</sequence>
<dbReference type="OrthoDB" id="2112909at2"/>
<dbReference type="Proteomes" id="UP000184196">
    <property type="component" value="Unassembled WGS sequence"/>
</dbReference>
<feature type="transmembrane region" description="Helical" evidence="1">
    <location>
        <begin position="30"/>
        <end position="49"/>
    </location>
</feature>
<name>A0A1M4X020_9FIRM</name>
<organism evidence="2 3">
    <name type="scientific">Desulfofundulus australicus DSM 11792</name>
    <dbReference type="NCBI Taxonomy" id="1121425"/>
    <lineage>
        <taxon>Bacteria</taxon>
        <taxon>Bacillati</taxon>
        <taxon>Bacillota</taxon>
        <taxon>Clostridia</taxon>
        <taxon>Eubacteriales</taxon>
        <taxon>Peptococcaceae</taxon>
        <taxon>Desulfofundulus</taxon>
    </lineage>
</organism>
<keyword evidence="1" id="KW-0472">Membrane</keyword>
<keyword evidence="1" id="KW-1133">Transmembrane helix</keyword>
<accession>A0A1M4X020</accession>
<evidence type="ECO:0000313" key="3">
    <source>
        <dbReference type="Proteomes" id="UP000184196"/>
    </source>
</evidence>
<proteinExistence type="predicted"/>
<dbReference type="AlphaFoldDB" id="A0A1M4X020"/>
<gene>
    <name evidence="2" type="ORF">SAMN02745218_00944</name>
</gene>
<keyword evidence="1" id="KW-0812">Transmembrane</keyword>
<evidence type="ECO:0000313" key="2">
    <source>
        <dbReference type="EMBL" id="SHE86814.1"/>
    </source>
</evidence>
<dbReference type="RefSeq" id="WP_073163586.1">
    <property type="nucleotide sequence ID" value="NZ_FQUW01000010.1"/>
</dbReference>
<evidence type="ECO:0000256" key="1">
    <source>
        <dbReference type="SAM" id="Phobius"/>
    </source>
</evidence>
<keyword evidence="3" id="KW-1185">Reference proteome</keyword>